<evidence type="ECO:0000259" key="2">
    <source>
        <dbReference type="SMART" id="SM00900"/>
    </source>
</evidence>
<dbReference type="GO" id="GO:0016020">
    <property type="term" value="C:membrane"/>
    <property type="evidence" value="ECO:0007669"/>
    <property type="project" value="InterPro"/>
</dbReference>
<sequence length="156" mass="15374">MRRITIAVVGTIAALVLLFSYRTSLGGSARTPPAAIAGTGSGGGTSADSTAGGSATPPTSVGTAGSGTVQGSAADTRWGVVQVEVTVQGGKITGVRALRVPDGNGRDQEINSYAVPILVQETLQAQSAKIDAVSGATVTSDGYATSLQAALDKVGK</sequence>
<keyword evidence="4" id="KW-1185">Reference proteome</keyword>
<name>A0A5B2XD50_9PSEU</name>
<dbReference type="EMBL" id="VUOB01000026">
    <property type="protein sequence ID" value="KAA2261668.1"/>
    <property type="molecule type" value="Genomic_DNA"/>
</dbReference>
<dbReference type="Proteomes" id="UP000323454">
    <property type="component" value="Unassembled WGS sequence"/>
</dbReference>
<dbReference type="AlphaFoldDB" id="A0A5B2XD50"/>
<evidence type="ECO:0000256" key="1">
    <source>
        <dbReference type="SAM" id="MobiDB-lite"/>
    </source>
</evidence>
<dbReference type="SMART" id="SM00900">
    <property type="entry name" value="FMN_bind"/>
    <property type="match status" value="1"/>
</dbReference>
<organism evidence="3 4">
    <name type="scientific">Solihabitans fulvus</name>
    <dbReference type="NCBI Taxonomy" id="1892852"/>
    <lineage>
        <taxon>Bacteria</taxon>
        <taxon>Bacillati</taxon>
        <taxon>Actinomycetota</taxon>
        <taxon>Actinomycetes</taxon>
        <taxon>Pseudonocardiales</taxon>
        <taxon>Pseudonocardiaceae</taxon>
        <taxon>Solihabitans</taxon>
    </lineage>
</organism>
<dbReference type="RefSeq" id="WP_149850289.1">
    <property type="nucleotide sequence ID" value="NZ_VUOB01000026.1"/>
</dbReference>
<feature type="domain" description="FMN-binding" evidence="2">
    <location>
        <begin position="76"/>
        <end position="154"/>
    </location>
</feature>
<dbReference type="InterPro" id="IPR007329">
    <property type="entry name" value="FMN-bd"/>
</dbReference>
<reference evidence="3 4" key="2">
    <citation type="submission" date="2019-09" db="EMBL/GenBank/DDBJ databases">
        <authorList>
            <person name="Jin C."/>
        </authorList>
    </citation>
    <scope>NUCLEOTIDE SEQUENCE [LARGE SCALE GENOMIC DNA]</scope>
    <source>
        <strain evidence="3 4">AN110305</strain>
    </source>
</reference>
<dbReference type="Gene3D" id="3.90.1010.20">
    <property type="match status" value="1"/>
</dbReference>
<dbReference type="GO" id="GO:0010181">
    <property type="term" value="F:FMN binding"/>
    <property type="evidence" value="ECO:0007669"/>
    <property type="project" value="InterPro"/>
</dbReference>
<dbReference type="OrthoDB" id="8099475at2"/>
<comment type="caution">
    <text evidence="3">The sequence shown here is derived from an EMBL/GenBank/DDBJ whole genome shotgun (WGS) entry which is preliminary data.</text>
</comment>
<feature type="compositionally biased region" description="Low complexity" evidence="1">
    <location>
        <begin position="46"/>
        <end position="56"/>
    </location>
</feature>
<protein>
    <submittedName>
        <fullName evidence="3">FMN-binding protein</fullName>
    </submittedName>
</protein>
<dbReference type="Pfam" id="PF04205">
    <property type="entry name" value="FMN_bind"/>
    <property type="match status" value="1"/>
</dbReference>
<proteinExistence type="predicted"/>
<evidence type="ECO:0000313" key="3">
    <source>
        <dbReference type="EMBL" id="KAA2261668.1"/>
    </source>
</evidence>
<feature type="region of interest" description="Disordered" evidence="1">
    <location>
        <begin position="27"/>
        <end position="73"/>
    </location>
</feature>
<reference evidence="3 4" key="1">
    <citation type="submission" date="2019-09" db="EMBL/GenBank/DDBJ databases">
        <title>Goodfellowia gen. nov., a new genus of the Pseudonocardineae related to Actinoalloteichus, containing Goodfellowia coeruleoviolacea gen. nov., comb. nov. gen. nov., comb. nov.</title>
        <authorList>
            <person name="Labeda D."/>
        </authorList>
    </citation>
    <scope>NUCLEOTIDE SEQUENCE [LARGE SCALE GENOMIC DNA]</scope>
    <source>
        <strain evidence="3 4">AN110305</strain>
    </source>
</reference>
<evidence type="ECO:0000313" key="4">
    <source>
        <dbReference type="Proteomes" id="UP000323454"/>
    </source>
</evidence>
<gene>
    <name evidence="3" type="ORF">F0L68_15560</name>
</gene>
<feature type="compositionally biased region" description="Polar residues" evidence="1">
    <location>
        <begin position="57"/>
        <end position="73"/>
    </location>
</feature>
<accession>A0A5B2XD50</accession>